<proteinExistence type="predicted"/>
<dbReference type="EMBL" id="QKWP01000224">
    <property type="protein sequence ID" value="RIB24245.1"/>
    <property type="molecule type" value="Genomic_DNA"/>
</dbReference>
<evidence type="ECO:0000313" key="2">
    <source>
        <dbReference type="Proteomes" id="UP000266673"/>
    </source>
</evidence>
<dbReference type="Proteomes" id="UP000266673">
    <property type="component" value="Unassembled WGS sequence"/>
</dbReference>
<evidence type="ECO:0000313" key="1">
    <source>
        <dbReference type="EMBL" id="RIB24245.1"/>
    </source>
</evidence>
<keyword evidence="2" id="KW-1185">Reference proteome</keyword>
<dbReference type="InterPro" id="IPR011047">
    <property type="entry name" value="Quinoprotein_ADH-like_sf"/>
</dbReference>
<comment type="caution">
    <text evidence="1">The sequence shown here is derived from an EMBL/GenBank/DDBJ whole genome shotgun (WGS) entry which is preliminary data.</text>
</comment>
<dbReference type="AlphaFoldDB" id="A0A397VNZ5"/>
<name>A0A397VNZ5_9GLOM</name>
<sequence length="421" mass="49033">MQYIVTWSYEDKSVVGWAITEEPELKFDKSINSEELKNITDLEEARNLIRVSNCKQIIQQIVREDPYGFEIIDLTTKSRHELNAQGLKGFLYESIDSAIFLENGDLIVISSEIPFVIMQWNLKTLEFEMQYILNWNLVLYSLELEMNDDNKLLAVSGRKPNGETLIYVYSTESGAVVAHIQKCHVSNTFFNVKEIKQFVQNTLEKCESGQNLIQNNPNEPKKLSYGGSYTWIINTFLEKAGLTNYHVTNLKAMIGEESTNKVYLEYWDKEDSYIFENKLLENGDIIFAYPNGIEIYAVNAEKKINLVYTWRNGTKKETETAQQSINRNLTVFNVLIENIDKSNFKYLPFPTEMNTDYFINNGLVMKLYGKNKFYQLAKYEDKERIEELFDKCFEYSFSMFKSGDIYDFMLFTSQIASALIN</sequence>
<gene>
    <name evidence="1" type="ORF">C2G38_2032035</name>
</gene>
<protein>
    <submittedName>
        <fullName evidence="1">Uncharacterized protein</fullName>
    </submittedName>
</protein>
<reference evidence="1 2" key="1">
    <citation type="submission" date="2018-06" db="EMBL/GenBank/DDBJ databases">
        <title>Comparative genomics reveals the genomic features of Rhizophagus irregularis, R. cerebriforme, R. diaphanum and Gigaspora rosea, and their symbiotic lifestyle signature.</title>
        <authorList>
            <person name="Morin E."/>
            <person name="San Clemente H."/>
            <person name="Chen E.C.H."/>
            <person name="De La Providencia I."/>
            <person name="Hainaut M."/>
            <person name="Kuo A."/>
            <person name="Kohler A."/>
            <person name="Murat C."/>
            <person name="Tang N."/>
            <person name="Roy S."/>
            <person name="Loubradou J."/>
            <person name="Henrissat B."/>
            <person name="Grigoriev I.V."/>
            <person name="Corradi N."/>
            <person name="Roux C."/>
            <person name="Martin F.M."/>
        </authorList>
    </citation>
    <scope>NUCLEOTIDE SEQUENCE [LARGE SCALE GENOMIC DNA]</scope>
    <source>
        <strain evidence="1 2">DAOM 194757</strain>
    </source>
</reference>
<dbReference type="OrthoDB" id="2474858at2759"/>
<organism evidence="1 2">
    <name type="scientific">Gigaspora rosea</name>
    <dbReference type="NCBI Taxonomy" id="44941"/>
    <lineage>
        <taxon>Eukaryota</taxon>
        <taxon>Fungi</taxon>
        <taxon>Fungi incertae sedis</taxon>
        <taxon>Mucoromycota</taxon>
        <taxon>Glomeromycotina</taxon>
        <taxon>Glomeromycetes</taxon>
        <taxon>Diversisporales</taxon>
        <taxon>Gigasporaceae</taxon>
        <taxon>Gigaspora</taxon>
    </lineage>
</organism>
<accession>A0A397VNZ5</accession>
<dbReference type="SUPFAM" id="SSF50998">
    <property type="entry name" value="Quinoprotein alcohol dehydrogenase-like"/>
    <property type="match status" value="1"/>
</dbReference>